<dbReference type="InterPro" id="IPR054734">
    <property type="entry name" value="PqqF-like_C_4"/>
</dbReference>
<organism evidence="12 13">
    <name type="scientific">Fragilariopsis cylindrus CCMP1102</name>
    <dbReference type="NCBI Taxonomy" id="635003"/>
    <lineage>
        <taxon>Eukaryota</taxon>
        <taxon>Sar</taxon>
        <taxon>Stramenopiles</taxon>
        <taxon>Ochrophyta</taxon>
        <taxon>Bacillariophyta</taxon>
        <taxon>Bacillariophyceae</taxon>
        <taxon>Bacillariophycidae</taxon>
        <taxon>Bacillariales</taxon>
        <taxon>Bacillariaceae</taxon>
        <taxon>Fragilariopsis</taxon>
    </lineage>
</organism>
<dbReference type="InterPro" id="IPR011249">
    <property type="entry name" value="Metalloenz_LuxS/M16"/>
</dbReference>
<evidence type="ECO:0000256" key="7">
    <source>
        <dbReference type="SAM" id="MobiDB-lite"/>
    </source>
</evidence>
<evidence type="ECO:0000259" key="9">
    <source>
        <dbReference type="Pfam" id="PF05193"/>
    </source>
</evidence>
<dbReference type="GO" id="GO:0004222">
    <property type="term" value="F:metalloendopeptidase activity"/>
    <property type="evidence" value="ECO:0007669"/>
    <property type="project" value="TreeGrafter"/>
</dbReference>
<dbReference type="Pfam" id="PF16187">
    <property type="entry name" value="Peptidase_M16_M"/>
    <property type="match status" value="1"/>
</dbReference>
<dbReference type="SUPFAM" id="SSF63411">
    <property type="entry name" value="LuxS/MPP-like metallohydrolase"/>
    <property type="match status" value="4"/>
</dbReference>
<keyword evidence="3" id="KW-0479">Metal-binding</keyword>
<dbReference type="FunFam" id="3.30.830.10:FF:000132">
    <property type="entry name" value="Protease of the insulinase family"/>
    <property type="match status" value="1"/>
</dbReference>
<evidence type="ECO:0000259" key="11">
    <source>
        <dbReference type="Pfam" id="PF22456"/>
    </source>
</evidence>
<feature type="region of interest" description="Disordered" evidence="7">
    <location>
        <begin position="947"/>
        <end position="972"/>
    </location>
</feature>
<dbReference type="Proteomes" id="UP000095751">
    <property type="component" value="Unassembled WGS sequence"/>
</dbReference>
<feature type="domain" description="Peptidase M16 N-terminal" evidence="8">
    <location>
        <begin position="50"/>
        <end position="190"/>
    </location>
</feature>
<proteinExistence type="inferred from homology"/>
<dbReference type="FunFam" id="3.30.830.10:FF:000005">
    <property type="entry name" value="nardilysin isoform X1"/>
    <property type="match status" value="1"/>
</dbReference>
<comment type="similarity">
    <text evidence="1">Belongs to the peptidase M16 family.</text>
</comment>
<dbReference type="Pfam" id="PF22456">
    <property type="entry name" value="PqqF-like_C_4"/>
    <property type="match status" value="1"/>
</dbReference>
<keyword evidence="5" id="KW-0862">Zinc</keyword>
<name>A0A1E7FCU1_9STRA</name>
<dbReference type="InterPro" id="IPR011765">
    <property type="entry name" value="Pept_M16_N"/>
</dbReference>
<evidence type="ECO:0000256" key="3">
    <source>
        <dbReference type="ARBA" id="ARBA00022723"/>
    </source>
</evidence>
<evidence type="ECO:0000256" key="5">
    <source>
        <dbReference type="ARBA" id="ARBA00022833"/>
    </source>
</evidence>
<keyword evidence="6" id="KW-0482">Metalloprotease</keyword>
<evidence type="ECO:0000256" key="1">
    <source>
        <dbReference type="ARBA" id="ARBA00007261"/>
    </source>
</evidence>
<dbReference type="InterPro" id="IPR032632">
    <property type="entry name" value="Peptidase_M16_M"/>
</dbReference>
<dbReference type="GO" id="GO:0005739">
    <property type="term" value="C:mitochondrion"/>
    <property type="evidence" value="ECO:0007669"/>
    <property type="project" value="TreeGrafter"/>
</dbReference>
<reference evidence="12 13" key="1">
    <citation type="submission" date="2016-09" db="EMBL/GenBank/DDBJ databases">
        <title>Extensive genetic diversity and differential bi-allelic expression allows diatom success in the polar Southern Ocean.</title>
        <authorList>
            <consortium name="DOE Joint Genome Institute"/>
            <person name="Mock T."/>
            <person name="Otillar R.P."/>
            <person name="Strauss J."/>
            <person name="Dupont C."/>
            <person name="Frickenhaus S."/>
            <person name="Maumus F."/>
            <person name="Mcmullan M."/>
            <person name="Sanges R."/>
            <person name="Schmutz J."/>
            <person name="Toseland A."/>
            <person name="Valas R."/>
            <person name="Veluchamy A."/>
            <person name="Ward B.J."/>
            <person name="Allen A."/>
            <person name="Barry K."/>
            <person name="Falciatore A."/>
            <person name="Ferrante M."/>
            <person name="Fortunato A.E."/>
            <person name="Gloeckner G."/>
            <person name="Gruber A."/>
            <person name="Hipkin R."/>
            <person name="Janech M."/>
            <person name="Kroth P."/>
            <person name="Leese F."/>
            <person name="Lindquist E."/>
            <person name="Lyon B.R."/>
            <person name="Martin J."/>
            <person name="Mayer C."/>
            <person name="Parker M."/>
            <person name="Quesneville H."/>
            <person name="Raymond J."/>
            <person name="Uhlig C."/>
            <person name="Valentin K.U."/>
            <person name="Worden A.Z."/>
            <person name="Armbrust E.V."/>
            <person name="Bowler C."/>
            <person name="Green B."/>
            <person name="Moulton V."/>
            <person name="Van Oosterhout C."/>
            <person name="Grigoriev I."/>
        </authorList>
    </citation>
    <scope>NUCLEOTIDE SEQUENCE [LARGE SCALE GENOMIC DNA]</scope>
    <source>
        <strain evidence="12 13">CCMP1102</strain>
    </source>
</reference>
<keyword evidence="2" id="KW-0645">Protease</keyword>
<feature type="compositionally biased region" description="Polar residues" evidence="7">
    <location>
        <begin position="958"/>
        <end position="972"/>
    </location>
</feature>
<sequence length="990" mass="110189">MPSPAQAAVTTDETSSSVADIAADWSNINVMKPPPDKRDYTVEILENGLRVIYCSDPSSTEAGCAMDVHVGATSDPNDIPGLAHFNEHMLFLGTKEYPNENSFEEFLSANGGSSNAYTASENTCYYFTLQAEADEKLNEGLKRFGSFFTSPLFTENATGRELNAIESENSKNLQSDGFRIYQINKARQNPDHPHSKFFTGNKKTLLDETKKKGLDLRQSLIEFYNKYYSADQMTLAVVGPQSIETLKKMTHGAFSNIPNRKTNPPEDAWKRIVPPYDAEKSIIPSFGNIVKIVPVSDLRQVTITFPILYKDENEHTEALLTKQSTYVGHVIGHEGPGSLLSYLKGKGWVNSIASGSESDLSDFETFEVTVALTRLGLEKVDEIIESIFSVISMLRDNIIPKYIFNEVLQLEELGWRFASKGGVSSYVQSLSSSLQKYPPSLSVAGPQFVDNLTVDNALYTILSKSFKGQTNQKEFWYGTDYRADPVPVSTTLRWKNPTNTSNVQRQRTFEERMVPIPPPKIIRDDGPDGRWTVYYKPDDKFGQPKAFVIFELLTKEVYSSVKSAALSNMYEFCVADKLGEYAYDAGLAGLTYDVRIVPRGVRLTFGGYNDKLEDFAKYVTKQITTNLKNILPKDEAEFDRYQDLLIRSFAGFDVKQPYSHCAYYSQLMLQPPGYQYNNQELLEATKKVTLPELISYVGSVWSSGKGIALVQGNVDENQAKALVSTIDKALAFKPISATEIPAELVPLPIPESSAGSMGTRLVISEPNAENSNAASYVAIQSLSEDPKEHVMMELIGAVVAEPFYEELRTRQQLGYIVNCGVRPVGKTQTLGFIVQSSTAKNEKLTNEIKKFLDTIRPKFLEKIDEAKLAVYVKSLIDRKTEPDKQLATEATRNWAEIASGRLQFDRPQRDVAALLDLTTEDILGFWDQIYLKDGRRVITTEMIPQVGATSAPLPPKSTGYTPSSASTNKSSGSLLGIDDIEIFRQNSATL</sequence>
<feature type="domain" description="Coenzyme PQQ synthesis protein F-like C-terminal lobe" evidence="11">
    <location>
        <begin position="794"/>
        <end position="894"/>
    </location>
</feature>
<evidence type="ECO:0000256" key="6">
    <source>
        <dbReference type="ARBA" id="ARBA00023049"/>
    </source>
</evidence>
<evidence type="ECO:0000259" key="10">
    <source>
        <dbReference type="Pfam" id="PF16187"/>
    </source>
</evidence>
<evidence type="ECO:0000313" key="12">
    <source>
        <dbReference type="EMBL" id="OEU15623.1"/>
    </source>
</evidence>
<dbReference type="Pfam" id="PF00675">
    <property type="entry name" value="Peptidase_M16"/>
    <property type="match status" value="1"/>
</dbReference>
<dbReference type="PANTHER" id="PTHR43690">
    <property type="entry name" value="NARDILYSIN"/>
    <property type="match status" value="1"/>
</dbReference>
<evidence type="ECO:0000259" key="8">
    <source>
        <dbReference type="Pfam" id="PF00675"/>
    </source>
</evidence>
<dbReference type="InterPro" id="IPR050626">
    <property type="entry name" value="Peptidase_M16"/>
</dbReference>
<keyword evidence="4" id="KW-0378">Hydrolase</keyword>
<evidence type="ECO:0000256" key="4">
    <source>
        <dbReference type="ARBA" id="ARBA00022801"/>
    </source>
</evidence>
<dbReference type="InParanoid" id="A0A1E7FCU1"/>
<dbReference type="EMBL" id="KV784359">
    <property type="protein sequence ID" value="OEU15623.1"/>
    <property type="molecule type" value="Genomic_DNA"/>
</dbReference>
<dbReference type="KEGG" id="fcy:FRACYDRAFT_209078"/>
<dbReference type="Pfam" id="PF05193">
    <property type="entry name" value="Peptidase_M16_C"/>
    <property type="match status" value="1"/>
</dbReference>
<dbReference type="GO" id="GO:0005829">
    <property type="term" value="C:cytosol"/>
    <property type="evidence" value="ECO:0007669"/>
    <property type="project" value="TreeGrafter"/>
</dbReference>
<feature type="domain" description="Peptidase M16 C-terminal" evidence="9">
    <location>
        <begin position="217"/>
        <end position="408"/>
    </location>
</feature>
<gene>
    <name evidence="12" type="ORF">FRACYDRAFT_209078</name>
</gene>
<dbReference type="AlphaFoldDB" id="A0A1E7FCU1"/>
<protein>
    <submittedName>
        <fullName evidence="12">Peptidase_M16-domain-containing protein</fullName>
    </submittedName>
</protein>
<dbReference type="GO" id="GO:0043171">
    <property type="term" value="P:peptide catabolic process"/>
    <property type="evidence" value="ECO:0007669"/>
    <property type="project" value="TreeGrafter"/>
</dbReference>
<feature type="domain" description="Peptidase M16 middle/third" evidence="10">
    <location>
        <begin position="415"/>
        <end position="682"/>
    </location>
</feature>
<accession>A0A1E7FCU1</accession>
<evidence type="ECO:0000313" key="13">
    <source>
        <dbReference type="Proteomes" id="UP000095751"/>
    </source>
</evidence>
<dbReference type="OrthoDB" id="952271at2759"/>
<evidence type="ECO:0000256" key="2">
    <source>
        <dbReference type="ARBA" id="ARBA00022670"/>
    </source>
</evidence>
<keyword evidence="13" id="KW-1185">Reference proteome</keyword>
<dbReference type="InterPro" id="IPR007863">
    <property type="entry name" value="Peptidase_M16_C"/>
</dbReference>
<dbReference type="GO" id="GO:0051603">
    <property type="term" value="P:proteolysis involved in protein catabolic process"/>
    <property type="evidence" value="ECO:0007669"/>
    <property type="project" value="TreeGrafter"/>
</dbReference>
<dbReference type="GO" id="GO:0046872">
    <property type="term" value="F:metal ion binding"/>
    <property type="evidence" value="ECO:0007669"/>
    <property type="project" value="UniProtKB-KW"/>
</dbReference>
<dbReference type="PANTHER" id="PTHR43690:SF18">
    <property type="entry name" value="INSULIN-DEGRADING ENZYME-RELATED"/>
    <property type="match status" value="1"/>
</dbReference>
<dbReference type="Gene3D" id="3.30.830.10">
    <property type="entry name" value="Metalloenzyme, LuxS/M16 peptidase-like"/>
    <property type="match status" value="4"/>
</dbReference>